<dbReference type="RefSeq" id="WP_071481305.1">
    <property type="nucleotide sequence ID" value="NZ_CP024899.1"/>
</dbReference>
<sequence>MTEAQRAEFEQRRLAVLQASIKKDPRHRQYARKRRLSVVASVLGSFVVFGVVLLLIKSFIMAFEGQEAYVQMVAPIMETQPEGGVIALAIAPDPASTAIAALLKPLFSAEQAPAASEGMTVPLNMSGTQD</sequence>
<accession>A0A2K8KBN3</accession>
<reference evidence="2 3" key="1">
    <citation type="submission" date="2017-11" db="EMBL/GenBank/DDBJ databases">
        <title>Revised Sequence and Annotation of the Rhodobaca barguzinensis strain alga05 Genome.</title>
        <authorList>
            <person name="Kopejtka K."/>
            <person name="Tomasch J.M."/>
            <person name="Bunk B."/>
            <person name="Koblizek M."/>
        </authorList>
    </citation>
    <scope>NUCLEOTIDE SEQUENCE [LARGE SCALE GENOMIC DNA]</scope>
    <source>
        <strain evidence="3">alga05</strain>
    </source>
</reference>
<evidence type="ECO:0000256" key="1">
    <source>
        <dbReference type="SAM" id="Phobius"/>
    </source>
</evidence>
<evidence type="ECO:0000313" key="2">
    <source>
        <dbReference type="EMBL" id="ATX66837.1"/>
    </source>
</evidence>
<feature type="transmembrane region" description="Helical" evidence="1">
    <location>
        <begin position="36"/>
        <end position="56"/>
    </location>
</feature>
<dbReference type="AlphaFoldDB" id="A0A2K8KBN3"/>
<gene>
    <name evidence="2" type="ORF">BG454_14240</name>
</gene>
<keyword evidence="3" id="KW-1185">Reference proteome</keyword>
<dbReference type="Proteomes" id="UP000228948">
    <property type="component" value="Chromosome"/>
</dbReference>
<dbReference type="OrthoDB" id="7864059at2"/>
<name>A0A2K8KBN3_9RHOB</name>
<dbReference type="KEGG" id="rbg:BG454_14240"/>
<protein>
    <submittedName>
        <fullName evidence="2">Uncharacterized protein</fullName>
    </submittedName>
</protein>
<keyword evidence="1" id="KW-0472">Membrane</keyword>
<organism evidence="2 3">
    <name type="scientific">Roseinatronobacter bogoriensis subsp. barguzinensis</name>
    <dbReference type="NCBI Taxonomy" id="441209"/>
    <lineage>
        <taxon>Bacteria</taxon>
        <taxon>Pseudomonadati</taxon>
        <taxon>Pseudomonadota</taxon>
        <taxon>Alphaproteobacteria</taxon>
        <taxon>Rhodobacterales</taxon>
        <taxon>Paracoccaceae</taxon>
        <taxon>Roseinatronobacter</taxon>
    </lineage>
</organism>
<keyword evidence="1" id="KW-1133">Transmembrane helix</keyword>
<dbReference type="EMBL" id="CP024899">
    <property type="protein sequence ID" value="ATX66837.1"/>
    <property type="molecule type" value="Genomic_DNA"/>
</dbReference>
<proteinExistence type="predicted"/>
<evidence type="ECO:0000313" key="3">
    <source>
        <dbReference type="Proteomes" id="UP000228948"/>
    </source>
</evidence>
<keyword evidence="1" id="KW-0812">Transmembrane</keyword>